<keyword evidence="3" id="KW-0808">Transferase</keyword>
<keyword evidence="3" id="KW-0548">Nucleotidyltransferase</keyword>
<dbReference type="InterPro" id="IPR043128">
    <property type="entry name" value="Rev_trsase/Diguanyl_cyclase"/>
</dbReference>
<dbReference type="PANTHER" id="PTHR15503">
    <property type="entry name" value="LDOC1 RELATED"/>
    <property type="match status" value="1"/>
</dbReference>
<dbReference type="Gene3D" id="3.30.70.270">
    <property type="match status" value="1"/>
</dbReference>
<dbReference type="InterPro" id="IPR056924">
    <property type="entry name" value="SH3_Tf2-1"/>
</dbReference>
<comment type="caution">
    <text evidence="3">The sequence shown here is derived from an EMBL/GenBank/DDBJ whole genome shotgun (WGS) entry which is preliminary data.</text>
</comment>
<dbReference type="PANTHER" id="PTHR15503:SF45">
    <property type="entry name" value="RNA-DIRECTED DNA POLYMERASE HOMOLOG"/>
    <property type="match status" value="1"/>
</dbReference>
<dbReference type="SUPFAM" id="SSF56672">
    <property type="entry name" value="DNA/RNA polymerases"/>
    <property type="match status" value="1"/>
</dbReference>
<dbReference type="InterPro" id="IPR032567">
    <property type="entry name" value="RTL1-rel"/>
</dbReference>
<dbReference type="CDD" id="cd00303">
    <property type="entry name" value="retropepsin_like"/>
    <property type="match status" value="1"/>
</dbReference>
<dbReference type="CDD" id="cd01647">
    <property type="entry name" value="RT_LTR"/>
    <property type="match status" value="1"/>
</dbReference>
<reference evidence="3" key="1">
    <citation type="journal article" date="2019" name="Sci. Rep.">
        <title>Draft genome of Tanacetum cinerariifolium, the natural source of mosquito coil.</title>
        <authorList>
            <person name="Yamashiro T."/>
            <person name="Shiraishi A."/>
            <person name="Satake H."/>
            <person name="Nakayama K."/>
        </authorList>
    </citation>
    <scope>NUCLEOTIDE SEQUENCE</scope>
</reference>
<evidence type="ECO:0000256" key="1">
    <source>
        <dbReference type="SAM" id="MobiDB-lite"/>
    </source>
</evidence>
<feature type="domain" description="Tf2-1-like SH3-like" evidence="2">
    <location>
        <begin position="612"/>
        <end position="676"/>
    </location>
</feature>
<sequence length="753" mass="85565">FEIMDTAYSLMSSSTVKVENINGRILGKDGKSMKAYRNVQFEEPITVPRDASTVEILITPKGCNTVNGNNGADVALSLAAVDEISQGILWKPLISSMSGNPLDVKRKVFDHKDEQCPKHAKDFNPTQVSDDGCVEIMSPRMLTRSACQFTAAPRGRGMGGRVGRGARRTKEPLRRNNETICELDGQGNDRGVDANSGIGGVPHFSIIIAQQLQNLLPNLLAQIRWMVTTMKLAIIQEAMKKDGTLTDEAIRNGSLKKNTEKRGNSGKPGRDKNMKDDNKRLNQAQRPGGGHLNQVMTIDGGQGRRNNGNRAHEGVFMLRTEEAHPDPNIMTESSDLRFSYEIEIASGHLVEIDKVIRGCKLEIEGHTFDIDLIPFESRSFDVIIGMEWLSKYKDEIIFHEKECKAKEQKKEDIIIVRNFLEVFADDLLGLPPNREIEFRIDLIPESIPVAKSLYRYAPSEMEDLSGQLKELQDNGFIQPSSLPWGAPILFVKKNDGSFRMCIDYRELNKLTIKNRYPLPRIDDLFDQLQGPQYFPKIDRRLEDFVVYYDALGLGLGCVLMQREVREGKLIGPDLVQETTEKILHIKDRLKAARDRQKRYVDKRRKPLEFSVGDHVLLKVSSWKGVVRFGKKGKLAPRFVGPFEIIERIDPVAYRLRLPEELNGVHDTFYVSNLKKCLADPTLQMPLDEIKVDAKLNFGEEPVEILEKEFKKLKWGRSVIVKVRWNSKRGLEFTWEREDQMRLKYPHLFSSSTS</sequence>
<dbReference type="Pfam" id="PF08284">
    <property type="entry name" value="RVP_2"/>
    <property type="match status" value="1"/>
</dbReference>
<protein>
    <submittedName>
        <fullName evidence="3">Putative reverse transcriptase domain-containing protein</fullName>
    </submittedName>
</protein>
<evidence type="ECO:0000259" key="2">
    <source>
        <dbReference type="Pfam" id="PF24626"/>
    </source>
</evidence>
<dbReference type="Gene3D" id="3.10.10.10">
    <property type="entry name" value="HIV Type 1 Reverse Transcriptase, subunit A, domain 1"/>
    <property type="match status" value="1"/>
</dbReference>
<feature type="non-terminal residue" evidence="3">
    <location>
        <position position="1"/>
    </location>
</feature>
<dbReference type="GO" id="GO:0003964">
    <property type="term" value="F:RNA-directed DNA polymerase activity"/>
    <property type="evidence" value="ECO:0007669"/>
    <property type="project" value="UniProtKB-KW"/>
</dbReference>
<dbReference type="InterPro" id="IPR043502">
    <property type="entry name" value="DNA/RNA_pol_sf"/>
</dbReference>
<accession>A0A699H7G3</accession>
<name>A0A699H7G3_TANCI</name>
<feature type="region of interest" description="Disordered" evidence="1">
    <location>
        <begin position="246"/>
        <end position="293"/>
    </location>
</feature>
<dbReference type="Gene3D" id="2.40.70.10">
    <property type="entry name" value="Acid Proteases"/>
    <property type="match status" value="1"/>
</dbReference>
<dbReference type="EMBL" id="BKCJ010113874">
    <property type="protein sequence ID" value="GEX53156.1"/>
    <property type="molecule type" value="Genomic_DNA"/>
</dbReference>
<organism evidence="3">
    <name type="scientific">Tanacetum cinerariifolium</name>
    <name type="common">Dalmatian daisy</name>
    <name type="synonym">Chrysanthemum cinerariifolium</name>
    <dbReference type="NCBI Taxonomy" id="118510"/>
    <lineage>
        <taxon>Eukaryota</taxon>
        <taxon>Viridiplantae</taxon>
        <taxon>Streptophyta</taxon>
        <taxon>Embryophyta</taxon>
        <taxon>Tracheophyta</taxon>
        <taxon>Spermatophyta</taxon>
        <taxon>Magnoliopsida</taxon>
        <taxon>eudicotyledons</taxon>
        <taxon>Gunneridae</taxon>
        <taxon>Pentapetalae</taxon>
        <taxon>asterids</taxon>
        <taxon>campanulids</taxon>
        <taxon>Asterales</taxon>
        <taxon>Asteraceae</taxon>
        <taxon>Asteroideae</taxon>
        <taxon>Anthemideae</taxon>
        <taxon>Anthemidinae</taxon>
        <taxon>Tanacetum</taxon>
    </lineage>
</organism>
<proteinExistence type="predicted"/>
<dbReference type="Pfam" id="PF24626">
    <property type="entry name" value="SH3_Tf2-1"/>
    <property type="match status" value="1"/>
</dbReference>
<evidence type="ECO:0000313" key="3">
    <source>
        <dbReference type="EMBL" id="GEX53156.1"/>
    </source>
</evidence>
<feature type="compositionally biased region" description="Basic and acidic residues" evidence="1">
    <location>
        <begin position="257"/>
        <end position="280"/>
    </location>
</feature>
<dbReference type="AlphaFoldDB" id="A0A699H7G3"/>
<keyword evidence="3" id="KW-0695">RNA-directed DNA polymerase</keyword>
<gene>
    <name evidence="3" type="ORF">Tci_325131</name>
</gene>
<dbReference type="InterPro" id="IPR021109">
    <property type="entry name" value="Peptidase_aspartic_dom_sf"/>
</dbReference>